<evidence type="ECO:0000256" key="2">
    <source>
        <dbReference type="ARBA" id="ARBA00022448"/>
    </source>
</evidence>
<evidence type="ECO:0000313" key="10">
    <source>
        <dbReference type="Proteomes" id="UP000605992"/>
    </source>
</evidence>
<dbReference type="EMBL" id="BOOR01000062">
    <property type="protein sequence ID" value="GII58249.1"/>
    <property type="molecule type" value="Genomic_DNA"/>
</dbReference>
<feature type="transmembrane region" description="Helical" evidence="7">
    <location>
        <begin position="401"/>
        <end position="418"/>
    </location>
</feature>
<feature type="transmembrane region" description="Helical" evidence="7">
    <location>
        <begin position="254"/>
        <end position="274"/>
    </location>
</feature>
<feature type="transmembrane region" description="Helical" evidence="7">
    <location>
        <begin position="159"/>
        <end position="181"/>
    </location>
</feature>
<feature type="transmembrane region" description="Helical" evidence="7">
    <location>
        <begin position="280"/>
        <end position="299"/>
    </location>
</feature>
<reference evidence="9" key="1">
    <citation type="submission" date="2021-01" db="EMBL/GenBank/DDBJ databases">
        <title>Whole genome shotgun sequence of Planotetraspora thailandica NBRC 104271.</title>
        <authorList>
            <person name="Komaki H."/>
            <person name="Tamura T."/>
        </authorList>
    </citation>
    <scope>NUCLEOTIDE SEQUENCE</scope>
    <source>
        <strain evidence="9">NBRC 104271</strain>
    </source>
</reference>
<feature type="transmembrane region" description="Helical" evidence="7">
    <location>
        <begin position="129"/>
        <end position="147"/>
    </location>
</feature>
<evidence type="ECO:0000256" key="4">
    <source>
        <dbReference type="ARBA" id="ARBA00022692"/>
    </source>
</evidence>
<name>A0A8J3XZY3_9ACTN</name>
<evidence type="ECO:0000256" key="3">
    <source>
        <dbReference type="ARBA" id="ARBA00022475"/>
    </source>
</evidence>
<dbReference type="Proteomes" id="UP000605992">
    <property type="component" value="Unassembled WGS sequence"/>
</dbReference>
<comment type="caution">
    <text evidence="9">The sequence shown here is derived from an EMBL/GenBank/DDBJ whole genome shotgun (WGS) entry which is preliminary data.</text>
</comment>
<evidence type="ECO:0000313" key="9">
    <source>
        <dbReference type="EMBL" id="GII58249.1"/>
    </source>
</evidence>
<comment type="subcellular location">
    <subcellularLocation>
        <location evidence="1">Cell membrane</location>
        <topology evidence="1">Multi-pass membrane protein</topology>
    </subcellularLocation>
</comment>
<dbReference type="SUPFAM" id="SSF103473">
    <property type="entry name" value="MFS general substrate transporter"/>
    <property type="match status" value="1"/>
</dbReference>
<dbReference type="RefSeq" id="WP_203948356.1">
    <property type="nucleotide sequence ID" value="NZ_BOOR01000062.1"/>
</dbReference>
<feature type="transmembrane region" description="Helical" evidence="7">
    <location>
        <begin position="337"/>
        <end position="360"/>
    </location>
</feature>
<proteinExistence type="predicted"/>
<organism evidence="9 10">
    <name type="scientific">Planotetraspora thailandica</name>
    <dbReference type="NCBI Taxonomy" id="487172"/>
    <lineage>
        <taxon>Bacteria</taxon>
        <taxon>Bacillati</taxon>
        <taxon>Actinomycetota</taxon>
        <taxon>Actinomycetes</taxon>
        <taxon>Streptosporangiales</taxon>
        <taxon>Streptosporangiaceae</taxon>
        <taxon>Planotetraspora</taxon>
    </lineage>
</organism>
<evidence type="ECO:0000256" key="5">
    <source>
        <dbReference type="ARBA" id="ARBA00022989"/>
    </source>
</evidence>
<evidence type="ECO:0000256" key="6">
    <source>
        <dbReference type="ARBA" id="ARBA00023136"/>
    </source>
</evidence>
<keyword evidence="5 7" id="KW-1133">Transmembrane helix</keyword>
<dbReference type="InterPro" id="IPR036259">
    <property type="entry name" value="MFS_trans_sf"/>
</dbReference>
<dbReference type="InterPro" id="IPR020846">
    <property type="entry name" value="MFS_dom"/>
</dbReference>
<feature type="transmembrane region" description="Helical" evidence="7">
    <location>
        <begin position="68"/>
        <end position="90"/>
    </location>
</feature>
<gene>
    <name evidence="9" type="ORF">Pth03_66380</name>
</gene>
<dbReference type="PROSITE" id="PS00216">
    <property type="entry name" value="SUGAR_TRANSPORT_1"/>
    <property type="match status" value="1"/>
</dbReference>
<feature type="transmembrane region" description="Helical" evidence="7">
    <location>
        <begin position="187"/>
        <end position="207"/>
    </location>
</feature>
<feature type="transmembrane region" description="Helical" evidence="7">
    <location>
        <begin position="99"/>
        <end position="117"/>
    </location>
</feature>
<dbReference type="PANTHER" id="PTHR23517">
    <property type="entry name" value="RESISTANCE PROTEIN MDTM, PUTATIVE-RELATED-RELATED"/>
    <property type="match status" value="1"/>
</dbReference>
<keyword evidence="4 7" id="KW-0812">Transmembrane</keyword>
<feature type="transmembrane region" description="Helical" evidence="7">
    <location>
        <begin position="372"/>
        <end position="395"/>
    </location>
</feature>
<feature type="transmembrane region" description="Helical" evidence="7">
    <location>
        <begin position="311"/>
        <end position="331"/>
    </location>
</feature>
<feature type="transmembrane region" description="Helical" evidence="7">
    <location>
        <begin position="31"/>
        <end position="48"/>
    </location>
</feature>
<sequence>MEKAQEVRDWQGRAYLVGDTPQDLINRPRSWMLWLPWAAMIAIAPLQYGYAAALPGLLSSAGRSVAGALVPLAVWIVFQAVVALPTAYLVRGGRLDVRAALRVGAVLSGAAMLTVAFSDGTAAIRTGYALLGGAGAGLVYGVCTETVARWFPERPGTHVGFATGAFAYGAAPLAVVAGLGSGGGVKVAFGVSGVLALAVIGLAAHFVRLPPRRWWPPHLDPREHALDSLVLRRTPPALREFSTGQALRTGASTCLAVILICAGAVSIFDVVAVATLERPVPWVALTLLIALNGAGRACAMLASERFGRRRVLSTVLALLAVGQLLFSAGVAAESGGLVLMAAVFAGLGGGAFYPLIASLVREFFGQERTAEIHSVVYSTKAVAGALGVAVAYLAITSANQPTVFLAMGAVAIVSLIVSHRLRRPGRPTTLPASV</sequence>
<feature type="domain" description="Major facilitator superfamily (MFS) profile" evidence="8">
    <location>
        <begin position="1"/>
        <end position="426"/>
    </location>
</feature>
<evidence type="ECO:0000256" key="1">
    <source>
        <dbReference type="ARBA" id="ARBA00004651"/>
    </source>
</evidence>
<dbReference type="InterPro" id="IPR050171">
    <property type="entry name" value="MFS_Transporters"/>
</dbReference>
<keyword evidence="10" id="KW-1185">Reference proteome</keyword>
<protein>
    <submittedName>
        <fullName evidence="9">MFS transporter</fullName>
    </submittedName>
</protein>
<dbReference type="InterPro" id="IPR011701">
    <property type="entry name" value="MFS"/>
</dbReference>
<dbReference type="Pfam" id="PF07690">
    <property type="entry name" value="MFS_1"/>
    <property type="match status" value="1"/>
</dbReference>
<dbReference type="AlphaFoldDB" id="A0A8J3XZY3"/>
<dbReference type="GO" id="GO:0022857">
    <property type="term" value="F:transmembrane transporter activity"/>
    <property type="evidence" value="ECO:0007669"/>
    <property type="project" value="InterPro"/>
</dbReference>
<evidence type="ECO:0000259" key="8">
    <source>
        <dbReference type="PROSITE" id="PS50850"/>
    </source>
</evidence>
<dbReference type="Gene3D" id="1.20.1250.20">
    <property type="entry name" value="MFS general substrate transporter like domains"/>
    <property type="match status" value="2"/>
</dbReference>
<dbReference type="GO" id="GO:0005886">
    <property type="term" value="C:plasma membrane"/>
    <property type="evidence" value="ECO:0007669"/>
    <property type="project" value="UniProtKB-SubCell"/>
</dbReference>
<keyword evidence="6 7" id="KW-0472">Membrane</keyword>
<dbReference type="InterPro" id="IPR005829">
    <property type="entry name" value="Sugar_transporter_CS"/>
</dbReference>
<keyword evidence="2" id="KW-0813">Transport</keyword>
<accession>A0A8J3XZY3</accession>
<evidence type="ECO:0000256" key="7">
    <source>
        <dbReference type="SAM" id="Phobius"/>
    </source>
</evidence>
<keyword evidence="3" id="KW-1003">Cell membrane</keyword>
<dbReference type="PROSITE" id="PS50850">
    <property type="entry name" value="MFS"/>
    <property type="match status" value="1"/>
</dbReference>